<reference evidence="3" key="3">
    <citation type="submission" date="2015-06" db="UniProtKB">
        <authorList>
            <consortium name="EnsemblMetazoa"/>
        </authorList>
    </citation>
    <scope>IDENTIFICATION</scope>
</reference>
<organism evidence="3 4">
    <name type="scientific">Helobdella robusta</name>
    <name type="common">Californian leech</name>
    <dbReference type="NCBI Taxonomy" id="6412"/>
    <lineage>
        <taxon>Eukaryota</taxon>
        <taxon>Metazoa</taxon>
        <taxon>Spiralia</taxon>
        <taxon>Lophotrochozoa</taxon>
        <taxon>Annelida</taxon>
        <taxon>Clitellata</taxon>
        <taxon>Hirudinea</taxon>
        <taxon>Rhynchobdellida</taxon>
        <taxon>Glossiphoniidae</taxon>
        <taxon>Helobdella</taxon>
    </lineage>
</organism>
<name>T1EWR9_HELRO</name>
<dbReference type="EMBL" id="KB097700">
    <property type="protein sequence ID" value="ESN91397.1"/>
    <property type="molecule type" value="Genomic_DNA"/>
</dbReference>
<sequence>MAMTHYRIWFTSAVVFNHNILPQPKNVIDHKPKDFRTKLNDREIETKERRTIHGYTPAKSIKAPYLMVLHHGRAIRLSLKHSATGGAQENIDGILKQYMTLESAKLMLKKDTKIRQIHEENECRRILNNRRLQITRMLELWIKGHIMKYFKRPQRSNACRGNDKEKPTFEKNASATSAANTSKN</sequence>
<accession>T1EWR9</accession>
<gene>
    <name evidence="3" type="primary">20201019</name>
    <name evidence="2" type="ORF">HELRODRAFT_165427</name>
</gene>
<feature type="region of interest" description="Disordered" evidence="1">
    <location>
        <begin position="156"/>
        <end position="184"/>
    </location>
</feature>
<dbReference type="KEGG" id="hro:HELRODRAFT_165427"/>
<evidence type="ECO:0000313" key="2">
    <source>
        <dbReference type="EMBL" id="ESN91397.1"/>
    </source>
</evidence>
<feature type="compositionally biased region" description="Low complexity" evidence="1">
    <location>
        <begin position="171"/>
        <end position="184"/>
    </location>
</feature>
<evidence type="ECO:0000256" key="1">
    <source>
        <dbReference type="SAM" id="MobiDB-lite"/>
    </source>
</evidence>
<reference evidence="2 4" key="2">
    <citation type="journal article" date="2013" name="Nature">
        <title>Insights into bilaterian evolution from three spiralian genomes.</title>
        <authorList>
            <person name="Simakov O."/>
            <person name="Marletaz F."/>
            <person name="Cho S.J."/>
            <person name="Edsinger-Gonzales E."/>
            <person name="Havlak P."/>
            <person name="Hellsten U."/>
            <person name="Kuo D.H."/>
            <person name="Larsson T."/>
            <person name="Lv J."/>
            <person name="Arendt D."/>
            <person name="Savage R."/>
            <person name="Osoegawa K."/>
            <person name="de Jong P."/>
            <person name="Grimwood J."/>
            <person name="Chapman J.A."/>
            <person name="Shapiro H."/>
            <person name="Aerts A."/>
            <person name="Otillar R.P."/>
            <person name="Terry A.Y."/>
            <person name="Boore J.L."/>
            <person name="Grigoriev I.V."/>
            <person name="Lindberg D.R."/>
            <person name="Seaver E.C."/>
            <person name="Weisblat D.A."/>
            <person name="Putnam N.H."/>
            <person name="Rokhsar D.S."/>
        </authorList>
    </citation>
    <scope>NUCLEOTIDE SEQUENCE</scope>
</reference>
<proteinExistence type="predicted"/>
<reference evidence="4" key="1">
    <citation type="submission" date="2012-12" db="EMBL/GenBank/DDBJ databases">
        <authorList>
            <person name="Hellsten U."/>
            <person name="Grimwood J."/>
            <person name="Chapman J.A."/>
            <person name="Shapiro H."/>
            <person name="Aerts A."/>
            <person name="Otillar R.P."/>
            <person name="Terry A.Y."/>
            <person name="Boore J.L."/>
            <person name="Simakov O."/>
            <person name="Marletaz F."/>
            <person name="Cho S.-J."/>
            <person name="Edsinger-Gonzales E."/>
            <person name="Havlak P."/>
            <person name="Kuo D.-H."/>
            <person name="Larsson T."/>
            <person name="Lv J."/>
            <person name="Arendt D."/>
            <person name="Savage R."/>
            <person name="Osoegawa K."/>
            <person name="de Jong P."/>
            <person name="Lindberg D.R."/>
            <person name="Seaver E.C."/>
            <person name="Weisblat D.A."/>
            <person name="Putnam N.H."/>
            <person name="Grigoriev I.V."/>
            <person name="Rokhsar D.S."/>
        </authorList>
    </citation>
    <scope>NUCLEOTIDE SEQUENCE</scope>
</reference>
<protein>
    <submittedName>
        <fullName evidence="2 3">Uncharacterized protein</fullName>
    </submittedName>
</protein>
<dbReference type="Proteomes" id="UP000015101">
    <property type="component" value="Unassembled WGS sequence"/>
</dbReference>
<dbReference type="GeneID" id="20201019"/>
<dbReference type="CTD" id="20201019"/>
<keyword evidence="4" id="KW-1185">Reference proteome</keyword>
<dbReference type="RefSeq" id="XP_009030255.1">
    <property type="nucleotide sequence ID" value="XM_009032007.1"/>
</dbReference>
<evidence type="ECO:0000313" key="3">
    <source>
        <dbReference type="EnsemblMetazoa" id="HelroP165427"/>
    </source>
</evidence>
<dbReference type="AlphaFoldDB" id="T1EWR9"/>
<dbReference type="HOGENOM" id="CLU_1469787_0_0_1"/>
<dbReference type="EnsemblMetazoa" id="HelroT165427">
    <property type="protein sequence ID" value="HelroP165427"/>
    <property type="gene ID" value="HelroG165427"/>
</dbReference>
<dbReference type="EMBL" id="AMQM01002049">
    <property type="status" value="NOT_ANNOTATED_CDS"/>
    <property type="molecule type" value="Genomic_DNA"/>
</dbReference>
<evidence type="ECO:0000313" key="4">
    <source>
        <dbReference type="Proteomes" id="UP000015101"/>
    </source>
</evidence>
<dbReference type="InParanoid" id="T1EWR9"/>